<evidence type="ECO:0000313" key="2">
    <source>
        <dbReference type="Proteomes" id="UP001209854"/>
    </source>
</evidence>
<evidence type="ECO:0000313" key="1">
    <source>
        <dbReference type="EMBL" id="MCW7553423.1"/>
    </source>
</evidence>
<organism evidence="1 2">
    <name type="scientific">Endozoicomonas gorgoniicola</name>
    <dbReference type="NCBI Taxonomy" id="1234144"/>
    <lineage>
        <taxon>Bacteria</taxon>
        <taxon>Pseudomonadati</taxon>
        <taxon>Pseudomonadota</taxon>
        <taxon>Gammaproteobacteria</taxon>
        <taxon>Oceanospirillales</taxon>
        <taxon>Endozoicomonadaceae</taxon>
        <taxon>Endozoicomonas</taxon>
    </lineage>
</organism>
<proteinExistence type="predicted"/>
<dbReference type="EMBL" id="JAPFCC010000001">
    <property type="protein sequence ID" value="MCW7553423.1"/>
    <property type="molecule type" value="Genomic_DNA"/>
</dbReference>
<gene>
    <name evidence="1" type="ORF">NX722_12415</name>
</gene>
<dbReference type="Proteomes" id="UP001209854">
    <property type="component" value="Unassembled WGS sequence"/>
</dbReference>
<sequence length="96" mass="11156">MQRSFQKRKPKLEGRGVLETIITDGPHSDWLGMPDYYIHTLIVAGEEYKYLAAEKTLDVSEGDTVVFRYKEQGKEKRIDKRSLGIYIDPAQYMQDV</sequence>
<comment type="caution">
    <text evidence="1">The sequence shown here is derived from an EMBL/GenBank/DDBJ whole genome shotgun (WGS) entry which is preliminary data.</text>
</comment>
<dbReference type="RefSeq" id="WP_262568252.1">
    <property type="nucleotide sequence ID" value="NZ_JAPFCC010000001.1"/>
</dbReference>
<keyword evidence="2" id="KW-1185">Reference proteome</keyword>
<protein>
    <submittedName>
        <fullName evidence="1">Uncharacterized protein</fullName>
    </submittedName>
</protein>
<name>A0ABT3MWI6_9GAMM</name>
<accession>A0ABT3MWI6</accession>
<reference evidence="1 2" key="1">
    <citation type="submission" date="2022-10" db="EMBL/GenBank/DDBJ databases">
        <title>High-quality genome sequences of two octocoral-associated bacteria, Endozoicomonas euniceicola EF212 and Endozoicomonas gorgoniicola PS125.</title>
        <authorList>
            <person name="Chiou Y.-J."/>
            <person name="Chen Y.-H."/>
        </authorList>
    </citation>
    <scope>NUCLEOTIDE SEQUENCE [LARGE SCALE GENOMIC DNA]</scope>
    <source>
        <strain evidence="1 2">PS125</strain>
    </source>
</reference>